<feature type="transmembrane region" description="Helical" evidence="1">
    <location>
        <begin position="108"/>
        <end position="127"/>
    </location>
</feature>
<name>A0A846WXA7_9ACTN</name>
<dbReference type="AlphaFoldDB" id="A0A846WXA7"/>
<gene>
    <name evidence="2" type="ORF">HF999_03970</name>
</gene>
<evidence type="ECO:0000256" key="1">
    <source>
        <dbReference type="SAM" id="Phobius"/>
    </source>
</evidence>
<proteinExistence type="predicted"/>
<organism evidence="2 3">
    <name type="scientific">Tsukamurella spumae</name>
    <dbReference type="NCBI Taxonomy" id="44753"/>
    <lineage>
        <taxon>Bacteria</taxon>
        <taxon>Bacillati</taxon>
        <taxon>Actinomycetota</taxon>
        <taxon>Actinomycetes</taxon>
        <taxon>Mycobacteriales</taxon>
        <taxon>Tsukamurellaceae</taxon>
        <taxon>Tsukamurella</taxon>
    </lineage>
</organism>
<dbReference type="EMBL" id="JAAXOQ010000003">
    <property type="protein sequence ID" value="NKY17531.1"/>
    <property type="molecule type" value="Genomic_DNA"/>
</dbReference>
<reference evidence="2 3" key="1">
    <citation type="submission" date="2020-04" db="EMBL/GenBank/DDBJ databases">
        <title>MicrobeNet Type strains.</title>
        <authorList>
            <person name="Nicholson A.C."/>
        </authorList>
    </citation>
    <scope>NUCLEOTIDE SEQUENCE [LARGE SCALE GENOMIC DNA]</scope>
    <source>
        <strain evidence="2 3">DSM 44113</strain>
    </source>
</reference>
<dbReference type="Proteomes" id="UP000582646">
    <property type="component" value="Unassembled WGS sequence"/>
</dbReference>
<keyword evidence="3" id="KW-1185">Reference proteome</keyword>
<keyword evidence="1" id="KW-0812">Transmembrane</keyword>
<evidence type="ECO:0000313" key="3">
    <source>
        <dbReference type="Proteomes" id="UP000582646"/>
    </source>
</evidence>
<sequence>MMMGFVVVLYLAAAGLQITGVVWVVRDLQTLTRNRETLTQGWKTIDAANYETHRDIIAGYSKDEVFGGLSAHLQSLQARVVGLEGKVHSFYLYDEANQEPSHSARMTIAVLGGGVVLAAAASVLSLTL</sequence>
<accession>A0A846WXA7</accession>
<protein>
    <submittedName>
        <fullName evidence="2">Uncharacterized protein</fullName>
    </submittedName>
</protein>
<evidence type="ECO:0000313" key="2">
    <source>
        <dbReference type="EMBL" id="NKY17531.1"/>
    </source>
</evidence>
<keyword evidence="1" id="KW-1133">Transmembrane helix</keyword>
<feature type="transmembrane region" description="Helical" evidence="1">
    <location>
        <begin position="6"/>
        <end position="25"/>
    </location>
</feature>
<dbReference type="RefSeq" id="WP_168544616.1">
    <property type="nucleotide sequence ID" value="NZ_JAAXOQ010000003.1"/>
</dbReference>
<keyword evidence="1" id="KW-0472">Membrane</keyword>
<comment type="caution">
    <text evidence="2">The sequence shown here is derived from an EMBL/GenBank/DDBJ whole genome shotgun (WGS) entry which is preliminary data.</text>
</comment>